<dbReference type="Proteomes" id="UP000197535">
    <property type="component" value="Unassembled WGS sequence"/>
</dbReference>
<name>A0A254TAK5_9BURK</name>
<proteinExistence type="predicted"/>
<dbReference type="Pfam" id="PF13549">
    <property type="entry name" value="ATP-grasp_5"/>
    <property type="match status" value="1"/>
</dbReference>
<dbReference type="SUPFAM" id="SSF56059">
    <property type="entry name" value="Glutathione synthetase ATP-binding domain-like"/>
    <property type="match status" value="1"/>
</dbReference>
<keyword evidence="2" id="KW-1185">Reference proteome</keyword>
<dbReference type="GO" id="GO:0005524">
    <property type="term" value="F:ATP binding"/>
    <property type="evidence" value="ECO:0007669"/>
    <property type="project" value="InterPro"/>
</dbReference>
<evidence type="ECO:0008006" key="3">
    <source>
        <dbReference type="Google" id="ProtNLM"/>
    </source>
</evidence>
<reference evidence="1 2" key="1">
    <citation type="submission" date="2016-02" db="EMBL/GenBank/DDBJ databases">
        <authorList>
            <person name="Wen L."/>
            <person name="He K."/>
            <person name="Yang H."/>
        </authorList>
    </citation>
    <scope>NUCLEOTIDE SEQUENCE [LARGE SCALE GENOMIC DNA]</scope>
    <source>
        <strain evidence="1 2">TSA40</strain>
    </source>
</reference>
<sequence length="226" mass="23751">MTRQGLQSEADSLRLLKEAGVPVVDFAVCGSADEAESAFRSFGGAVVVKGCAADVPHKSEHGLVHLNLKSVDEVRRAAQDCLAVLDSLGSSNPAVVVAPMVRGVHELMLGATVDPVFGPAVMIGEGGTLVEIRRDTVTLLAPFTESEARDALRGLRIAPLLDGYRDRPPLDVGALARAAASLGDFVWRHRDNIHSVDINPVMAMRDGGGVVAVDAVVEFSEGGRHG</sequence>
<evidence type="ECO:0000313" key="1">
    <source>
        <dbReference type="EMBL" id="OWW19595.1"/>
    </source>
</evidence>
<dbReference type="PANTHER" id="PTHR42793:SF1">
    <property type="entry name" value="PEPTIDYL-LYSINE N-ACETYLTRANSFERASE PATZ"/>
    <property type="match status" value="1"/>
</dbReference>
<dbReference type="Gene3D" id="3.30.470.20">
    <property type="entry name" value="ATP-grasp fold, B domain"/>
    <property type="match status" value="1"/>
</dbReference>
<dbReference type="Gene3D" id="3.30.1490.20">
    <property type="entry name" value="ATP-grasp fold, A domain"/>
    <property type="match status" value="1"/>
</dbReference>
<dbReference type="AlphaFoldDB" id="A0A254TAK5"/>
<dbReference type="InterPro" id="IPR013815">
    <property type="entry name" value="ATP_grasp_subdomain_1"/>
</dbReference>
<accession>A0A254TAK5</accession>
<protein>
    <recommendedName>
        <fullName evidence="3">ATP-grasp domain-containing protein</fullName>
    </recommendedName>
</protein>
<comment type="caution">
    <text evidence="1">The sequence shown here is derived from an EMBL/GenBank/DDBJ whole genome shotgun (WGS) entry which is preliminary data.</text>
</comment>
<dbReference type="PANTHER" id="PTHR42793">
    <property type="entry name" value="COA BINDING DOMAIN CONTAINING PROTEIN"/>
    <property type="match status" value="1"/>
</dbReference>
<gene>
    <name evidence="1" type="ORF">AYR66_08795</name>
</gene>
<evidence type="ECO:0000313" key="2">
    <source>
        <dbReference type="Proteomes" id="UP000197535"/>
    </source>
</evidence>
<dbReference type="EMBL" id="LSTO01000001">
    <property type="protein sequence ID" value="OWW19595.1"/>
    <property type="molecule type" value="Genomic_DNA"/>
</dbReference>
<organism evidence="1 2">
    <name type="scientific">Noviherbaspirillum denitrificans</name>
    <dbReference type="NCBI Taxonomy" id="1968433"/>
    <lineage>
        <taxon>Bacteria</taxon>
        <taxon>Pseudomonadati</taxon>
        <taxon>Pseudomonadota</taxon>
        <taxon>Betaproteobacteria</taxon>
        <taxon>Burkholderiales</taxon>
        <taxon>Oxalobacteraceae</taxon>
        <taxon>Noviherbaspirillum</taxon>
    </lineage>
</organism>